<keyword evidence="1" id="KW-0732">Signal</keyword>
<dbReference type="Proteomes" id="UP000011135">
    <property type="component" value="Unassembled WGS sequence"/>
</dbReference>
<dbReference type="eggNOG" id="COG3595">
    <property type="taxonomic scope" value="Bacteria"/>
</dbReference>
<feature type="chain" id="PRO_5003993266" evidence="1">
    <location>
        <begin position="26"/>
        <end position="383"/>
    </location>
</feature>
<dbReference type="AlphaFoldDB" id="L8JLX1"/>
<evidence type="ECO:0000313" key="2">
    <source>
        <dbReference type="EMBL" id="ELR69790.1"/>
    </source>
</evidence>
<keyword evidence="3" id="KW-1185">Reference proteome</keyword>
<name>L8JLX1_9BACT</name>
<comment type="caution">
    <text evidence="2">The sequence shown here is derived from an EMBL/GenBank/DDBJ whole genome shotgun (WGS) entry which is preliminary data.</text>
</comment>
<evidence type="ECO:0000256" key="1">
    <source>
        <dbReference type="SAM" id="SignalP"/>
    </source>
</evidence>
<dbReference type="EMBL" id="AMZN01000068">
    <property type="protein sequence ID" value="ELR69790.1"/>
    <property type="molecule type" value="Genomic_DNA"/>
</dbReference>
<organism evidence="2 3">
    <name type="scientific">Fulvivirga imtechensis AK7</name>
    <dbReference type="NCBI Taxonomy" id="1237149"/>
    <lineage>
        <taxon>Bacteria</taxon>
        <taxon>Pseudomonadati</taxon>
        <taxon>Bacteroidota</taxon>
        <taxon>Cytophagia</taxon>
        <taxon>Cytophagales</taxon>
        <taxon>Fulvivirgaceae</taxon>
        <taxon>Fulvivirga</taxon>
    </lineage>
</organism>
<dbReference type="STRING" id="1237149.C900_04637"/>
<evidence type="ECO:0000313" key="3">
    <source>
        <dbReference type="Proteomes" id="UP000011135"/>
    </source>
</evidence>
<proteinExistence type="predicted"/>
<dbReference type="OrthoDB" id="1117657at2"/>
<reference evidence="2 3" key="1">
    <citation type="submission" date="2012-12" db="EMBL/GenBank/DDBJ databases">
        <title>Genome assembly of Fulvivirga imtechensis AK7.</title>
        <authorList>
            <person name="Nupur N."/>
            <person name="Khatri I."/>
            <person name="Kumar R."/>
            <person name="Subramanian S."/>
            <person name="Pinnaka A."/>
        </authorList>
    </citation>
    <scope>NUCLEOTIDE SEQUENCE [LARGE SCALE GENOMIC DNA]</scope>
    <source>
        <strain evidence="2 3">AK7</strain>
    </source>
</reference>
<protein>
    <submittedName>
        <fullName evidence="2">Uncharacterized protein</fullName>
    </submittedName>
</protein>
<gene>
    <name evidence="2" type="ORF">C900_04637</name>
</gene>
<dbReference type="RefSeq" id="WP_009581826.1">
    <property type="nucleotide sequence ID" value="NZ_AMZN01000068.1"/>
</dbReference>
<feature type="signal peptide" evidence="1">
    <location>
        <begin position="1"/>
        <end position="25"/>
    </location>
</feature>
<sequence length="383" mass="43518">MIKRNNNRKLIFSFIFYTCCLYAVAGPDNDDTRLTKTIDRDFIMPKNGYLEIINKYGQVVVNTWEKDSVKVSIKITAYGKDYNDAEKMLARVDIDFRKTNPYLTIETILDRKSGFFKEVWNNISDYSKTLLSKNKLEIDYEVYMPVSMNLDLDNKFGDVYLQELKGKSDISVMHGNLRANKFLAPAKIEAGYGDVRIKEITAGRVLFKAVKGEILKLGDVDVNSSSSEVVIKEADNLRIDSRSDKRFYINRVSHLRGKGMFSQITLEELGKTMDINLNYGEIQVMLVQFSFSKINIEAKYADVALDFQPNSYVDVNITAPGATLSIPTDNTRLDKSYVDEKKKYVRLTGTIGTKNNYPGYLQINSSGGEVSIDLSSMQHSVNR</sequence>
<accession>L8JLX1</accession>